<name>A0A183KIA6_9TREM</name>
<organism evidence="3">
    <name type="scientific">Schistosoma curassoni</name>
    <dbReference type="NCBI Taxonomy" id="6186"/>
    <lineage>
        <taxon>Eukaryota</taxon>
        <taxon>Metazoa</taxon>
        <taxon>Spiralia</taxon>
        <taxon>Lophotrochozoa</taxon>
        <taxon>Platyhelminthes</taxon>
        <taxon>Trematoda</taxon>
        <taxon>Digenea</taxon>
        <taxon>Strigeidida</taxon>
        <taxon>Schistosomatoidea</taxon>
        <taxon>Schistosomatidae</taxon>
        <taxon>Schistosoma</taxon>
    </lineage>
</organism>
<proteinExistence type="predicted"/>
<dbReference type="EMBL" id="UZAK01036993">
    <property type="protein sequence ID" value="VDP57365.1"/>
    <property type="molecule type" value="Genomic_DNA"/>
</dbReference>
<protein>
    <submittedName>
        <fullName evidence="3">Transposase</fullName>
    </submittedName>
</protein>
<accession>A0A183KIA6</accession>
<evidence type="ECO:0000313" key="3">
    <source>
        <dbReference type="WBParaSite" id="SCUD_0001476401-mRNA-1"/>
    </source>
</evidence>
<reference evidence="3" key="1">
    <citation type="submission" date="2016-06" db="UniProtKB">
        <authorList>
            <consortium name="WormBaseParasite"/>
        </authorList>
    </citation>
    <scope>IDENTIFICATION</scope>
</reference>
<dbReference type="Proteomes" id="UP000279833">
    <property type="component" value="Unassembled WGS sequence"/>
</dbReference>
<evidence type="ECO:0000313" key="2">
    <source>
        <dbReference type="Proteomes" id="UP000279833"/>
    </source>
</evidence>
<gene>
    <name evidence="1" type="ORF">SCUD_LOCUS14761</name>
</gene>
<sequence length="46" mass="5512">MRNKYQQTGKKDFWSKYQRKTISAPLITTGTPLFSQYQEVFNRVLL</sequence>
<dbReference type="AlphaFoldDB" id="A0A183KIA6"/>
<reference evidence="1 2" key="2">
    <citation type="submission" date="2018-11" db="EMBL/GenBank/DDBJ databases">
        <authorList>
            <consortium name="Pathogen Informatics"/>
        </authorList>
    </citation>
    <scope>NUCLEOTIDE SEQUENCE [LARGE SCALE GENOMIC DNA]</scope>
    <source>
        <strain evidence="1">Dakar</strain>
        <strain evidence="2">Dakar, Senegal</strain>
    </source>
</reference>
<keyword evidence="2" id="KW-1185">Reference proteome</keyword>
<dbReference type="WBParaSite" id="SCUD_0001476401-mRNA-1">
    <property type="protein sequence ID" value="SCUD_0001476401-mRNA-1"/>
    <property type="gene ID" value="SCUD_0001476401"/>
</dbReference>
<evidence type="ECO:0000313" key="1">
    <source>
        <dbReference type="EMBL" id="VDP57365.1"/>
    </source>
</evidence>